<evidence type="ECO:0000256" key="1">
    <source>
        <dbReference type="SAM" id="MobiDB-lite"/>
    </source>
</evidence>
<feature type="compositionally biased region" description="Basic and acidic residues" evidence="1">
    <location>
        <begin position="58"/>
        <end position="73"/>
    </location>
</feature>
<feature type="compositionally biased region" description="Acidic residues" evidence="1">
    <location>
        <begin position="33"/>
        <end position="57"/>
    </location>
</feature>
<proteinExistence type="predicted"/>
<comment type="caution">
    <text evidence="2">The sequence shown here is derived from an EMBL/GenBank/DDBJ whole genome shotgun (WGS) entry which is preliminary data.</text>
</comment>
<evidence type="ECO:0000313" key="2">
    <source>
        <dbReference type="EMBL" id="KAG0252421.1"/>
    </source>
</evidence>
<gene>
    <name evidence="2" type="ORF">DFQ27_008080</name>
</gene>
<dbReference type="Proteomes" id="UP000807716">
    <property type="component" value="Unassembled WGS sequence"/>
</dbReference>
<feature type="non-terminal residue" evidence="2">
    <location>
        <position position="1"/>
    </location>
</feature>
<dbReference type="EMBL" id="JAAAJB010000664">
    <property type="protein sequence ID" value="KAG0252421.1"/>
    <property type="molecule type" value="Genomic_DNA"/>
</dbReference>
<name>A0A9P6PRA7_9FUNG</name>
<reference evidence="2" key="1">
    <citation type="journal article" date="2020" name="Fungal Divers.">
        <title>Resolving the Mortierellaceae phylogeny through synthesis of multi-gene phylogenetics and phylogenomics.</title>
        <authorList>
            <person name="Vandepol N."/>
            <person name="Liber J."/>
            <person name="Desiro A."/>
            <person name="Na H."/>
            <person name="Kennedy M."/>
            <person name="Barry K."/>
            <person name="Grigoriev I.V."/>
            <person name="Miller A.N."/>
            <person name="O'Donnell K."/>
            <person name="Stajich J.E."/>
            <person name="Bonito G."/>
        </authorList>
    </citation>
    <scope>NUCLEOTIDE SEQUENCE</scope>
    <source>
        <strain evidence="2">BC1065</strain>
    </source>
</reference>
<protein>
    <submittedName>
        <fullName evidence="2">Uncharacterized protein</fullName>
    </submittedName>
</protein>
<dbReference type="AlphaFoldDB" id="A0A9P6PRA7"/>
<organism evidence="2 3">
    <name type="scientific">Actinomortierella ambigua</name>
    <dbReference type="NCBI Taxonomy" id="1343610"/>
    <lineage>
        <taxon>Eukaryota</taxon>
        <taxon>Fungi</taxon>
        <taxon>Fungi incertae sedis</taxon>
        <taxon>Mucoromycota</taxon>
        <taxon>Mortierellomycotina</taxon>
        <taxon>Mortierellomycetes</taxon>
        <taxon>Mortierellales</taxon>
        <taxon>Mortierellaceae</taxon>
        <taxon>Actinomortierella</taxon>
    </lineage>
</organism>
<accession>A0A9P6PRA7</accession>
<sequence length="73" mass="8665">GRGPAPKGEDRGYTLKDDEDYDISRARYYHDDEIAEDDEDEEEEDDDDDDDDDDEDPQPDHRAPGDRWQHIRR</sequence>
<keyword evidence="3" id="KW-1185">Reference proteome</keyword>
<feature type="region of interest" description="Disordered" evidence="1">
    <location>
        <begin position="1"/>
        <end position="73"/>
    </location>
</feature>
<feature type="compositionally biased region" description="Basic and acidic residues" evidence="1">
    <location>
        <begin position="7"/>
        <end position="32"/>
    </location>
</feature>
<evidence type="ECO:0000313" key="3">
    <source>
        <dbReference type="Proteomes" id="UP000807716"/>
    </source>
</evidence>